<protein>
    <submittedName>
        <fullName evidence="2">Uncharacterized protein</fullName>
    </submittedName>
</protein>
<feature type="region of interest" description="Disordered" evidence="1">
    <location>
        <begin position="1"/>
        <end position="71"/>
    </location>
</feature>
<name>A0ABU6N612_9BACI</name>
<gene>
    <name evidence="2" type="ORF">P4447_02600</name>
</gene>
<evidence type="ECO:0000313" key="3">
    <source>
        <dbReference type="Proteomes" id="UP001330749"/>
    </source>
</evidence>
<reference evidence="2 3" key="1">
    <citation type="submission" date="2023-03" db="EMBL/GenBank/DDBJ databases">
        <title>Bacillus Genome Sequencing.</title>
        <authorList>
            <person name="Dunlap C."/>
        </authorList>
    </citation>
    <scope>NUCLEOTIDE SEQUENCE [LARGE SCALE GENOMIC DNA]</scope>
    <source>
        <strain evidence="2 3">B-14544</strain>
    </source>
</reference>
<dbReference type="EMBL" id="JARMQG010000022">
    <property type="protein sequence ID" value="MED3561439.1"/>
    <property type="molecule type" value="Genomic_DNA"/>
</dbReference>
<dbReference type="RefSeq" id="WP_327966305.1">
    <property type="nucleotide sequence ID" value="NZ_JARMQG010000022.1"/>
</dbReference>
<comment type="caution">
    <text evidence="2">The sequence shown here is derived from an EMBL/GenBank/DDBJ whole genome shotgun (WGS) entry which is preliminary data.</text>
</comment>
<dbReference type="Proteomes" id="UP001330749">
    <property type="component" value="Unassembled WGS sequence"/>
</dbReference>
<evidence type="ECO:0000256" key="1">
    <source>
        <dbReference type="SAM" id="MobiDB-lite"/>
    </source>
</evidence>
<keyword evidence="3" id="KW-1185">Reference proteome</keyword>
<evidence type="ECO:0000313" key="2">
    <source>
        <dbReference type="EMBL" id="MED3561439.1"/>
    </source>
</evidence>
<sequence length="71" mass="8221">MDKNLYDQKNMGEAGRQEGRGAYDNNDGEVERADSQQIRTEKDIKESLQQNGRREEDKQNETSGYNIGRRV</sequence>
<proteinExistence type="predicted"/>
<accession>A0ABU6N612</accession>
<feature type="compositionally biased region" description="Basic and acidic residues" evidence="1">
    <location>
        <begin position="29"/>
        <end position="60"/>
    </location>
</feature>
<organism evidence="2 3">
    <name type="scientific">Bacillus xiapuensis</name>
    <dbReference type="NCBI Taxonomy" id="2014075"/>
    <lineage>
        <taxon>Bacteria</taxon>
        <taxon>Bacillati</taxon>
        <taxon>Bacillota</taxon>
        <taxon>Bacilli</taxon>
        <taxon>Bacillales</taxon>
        <taxon>Bacillaceae</taxon>
        <taxon>Bacillus</taxon>
    </lineage>
</organism>